<dbReference type="InterPro" id="IPR013201">
    <property type="entry name" value="Prot_inhib_I29"/>
</dbReference>
<dbReference type="OrthoDB" id="10253408at2759"/>
<dbReference type="Proteomes" id="UP000228380">
    <property type="component" value="Unplaced"/>
</dbReference>
<comment type="similarity">
    <text evidence="1">Belongs to the peptidase C1 family.</text>
</comment>
<feature type="domain" description="Cathepsin propeptide inhibitor" evidence="8">
    <location>
        <begin position="58"/>
        <end position="115"/>
    </location>
</feature>
<dbReference type="GeneID" id="103721654"/>
<evidence type="ECO:0000256" key="3">
    <source>
        <dbReference type="ARBA" id="ARBA00022729"/>
    </source>
</evidence>
<evidence type="ECO:0000259" key="8">
    <source>
        <dbReference type="SMART" id="SM00848"/>
    </source>
</evidence>
<keyword evidence="2" id="KW-0645">Protease</keyword>
<dbReference type="RefSeq" id="XP_038973854.1">
    <property type="nucleotide sequence ID" value="XM_039117926.1"/>
</dbReference>
<dbReference type="Gene3D" id="3.90.70.10">
    <property type="entry name" value="Cysteine proteinases"/>
    <property type="match status" value="1"/>
</dbReference>
<gene>
    <name evidence="10" type="primary">LOC103721654</name>
</gene>
<dbReference type="InterPro" id="IPR038765">
    <property type="entry name" value="Papain-like_cys_pep_sf"/>
</dbReference>
<dbReference type="GO" id="GO:0008234">
    <property type="term" value="F:cysteine-type peptidase activity"/>
    <property type="evidence" value="ECO:0007669"/>
    <property type="project" value="UniProtKB-KW"/>
</dbReference>
<evidence type="ECO:0000313" key="10">
    <source>
        <dbReference type="RefSeq" id="XP_038973854.1"/>
    </source>
</evidence>
<dbReference type="FunFam" id="3.90.70.10:FF:000023">
    <property type="entry name" value="Senescence-specific cysteine protease SAG39"/>
    <property type="match status" value="1"/>
</dbReference>
<keyword evidence="4" id="KW-0378">Hydrolase</keyword>
<dbReference type="GO" id="GO:0006508">
    <property type="term" value="P:proteolysis"/>
    <property type="evidence" value="ECO:0007669"/>
    <property type="project" value="UniProtKB-KW"/>
</dbReference>
<dbReference type="PROSITE" id="PS00640">
    <property type="entry name" value="THIOL_PROTEASE_ASN"/>
    <property type="match status" value="1"/>
</dbReference>
<keyword evidence="3" id="KW-0732">Signal</keyword>
<dbReference type="InterPro" id="IPR013128">
    <property type="entry name" value="Peptidase_C1A"/>
</dbReference>
<evidence type="ECO:0000256" key="6">
    <source>
        <dbReference type="ARBA" id="ARBA00023157"/>
    </source>
</evidence>
<dbReference type="Pfam" id="PF00112">
    <property type="entry name" value="Peptidase_C1"/>
    <property type="match status" value="1"/>
</dbReference>
<name>A0A8B8ZQU2_PHODC</name>
<evidence type="ECO:0000313" key="9">
    <source>
        <dbReference type="Proteomes" id="UP000228380"/>
    </source>
</evidence>
<dbReference type="PROSITE" id="PS00639">
    <property type="entry name" value="THIOL_PROTEASE_HIS"/>
    <property type="match status" value="1"/>
</dbReference>
<accession>A0A8B8ZQU2</accession>
<proteinExistence type="inferred from homology"/>
<dbReference type="InterPro" id="IPR025660">
    <property type="entry name" value="Pept_his_AS"/>
</dbReference>
<organism evidence="9 10">
    <name type="scientific">Phoenix dactylifera</name>
    <name type="common">Date palm</name>
    <dbReference type="NCBI Taxonomy" id="42345"/>
    <lineage>
        <taxon>Eukaryota</taxon>
        <taxon>Viridiplantae</taxon>
        <taxon>Streptophyta</taxon>
        <taxon>Embryophyta</taxon>
        <taxon>Tracheophyta</taxon>
        <taxon>Spermatophyta</taxon>
        <taxon>Magnoliopsida</taxon>
        <taxon>Liliopsida</taxon>
        <taxon>Arecaceae</taxon>
        <taxon>Coryphoideae</taxon>
        <taxon>Phoeniceae</taxon>
        <taxon>Phoenix</taxon>
    </lineage>
</organism>
<dbReference type="SMART" id="SM00848">
    <property type="entry name" value="Inhibitor_I29"/>
    <property type="match status" value="1"/>
</dbReference>
<dbReference type="PRINTS" id="PR00705">
    <property type="entry name" value="PAPAIN"/>
</dbReference>
<dbReference type="CDD" id="cd02248">
    <property type="entry name" value="Peptidase_C1A"/>
    <property type="match status" value="1"/>
</dbReference>
<dbReference type="Pfam" id="PF08246">
    <property type="entry name" value="Inhibitor_I29"/>
    <property type="match status" value="1"/>
</dbReference>
<dbReference type="AlphaFoldDB" id="A0A8B8ZQU2"/>
<sequence>MLGYIALSSYLTHLAAISQSLYTAMAHQCFELALMVLGVWVSGATARGIADEPMRTKHEQWMAQNGRVYTDAAEKERRFQIFRDSYEYIKSVNRAGDRKYKLGLNQFADLTNGEFKASRLAFKPMPTASTTGSFQYANLTDVPNSMDWRTRGAVTPVKNQGSCGCFWAFSSVAAIEAITQIKTGNLVSLSEQQLVDCDVNDGNQGCDGGLMTRAFQYVIDNGGITTEDNYPYMAANGTCDTNKTSSSAATISGYESVPANNESSLLQAVANRPVSVGIDGSGQDFRHYSSGIFTGPCETEMTHAVTAVGYGIAEDGTEYWLVKNSWGTTWGETGYMRIQRDVGAPEGLCGMAKLASYPTA</sequence>
<evidence type="ECO:0000256" key="1">
    <source>
        <dbReference type="ARBA" id="ARBA00008455"/>
    </source>
</evidence>
<evidence type="ECO:0000256" key="2">
    <source>
        <dbReference type="ARBA" id="ARBA00022670"/>
    </source>
</evidence>
<reference evidence="10" key="1">
    <citation type="submission" date="2025-08" db="UniProtKB">
        <authorList>
            <consortium name="RefSeq"/>
        </authorList>
    </citation>
    <scope>IDENTIFICATION</scope>
    <source>
        <tissue evidence="10">Young leaves</tissue>
    </source>
</reference>
<keyword evidence="6" id="KW-1015">Disulfide bond</keyword>
<dbReference type="SMART" id="SM00645">
    <property type="entry name" value="Pept_C1"/>
    <property type="match status" value="1"/>
</dbReference>
<evidence type="ECO:0000259" key="7">
    <source>
        <dbReference type="SMART" id="SM00645"/>
    </source>
</evidence>
<dbReference type="InterPro" id="IPR039417">
    <property type="entry name" value="Peptidase_C1A_papain-like"/>
</dbReference>
<dbReference type="InterPro" id="IPR025661">
    <property type="entry name" value="Pept_asp_AS"/>
</dbReference>
<dbReference type="SUPFAM" id="SSF54001">
    <property type="entry name" value="Cysteine proteinases"/>
    <property type="match status" value="1"/>
</dbReference>
<dbReference type="PANTHER" id="PTHR12411">
    <property type="entry name" value="CYSTEINE PROTEASE FAMILY C1-RELATED"/>
    <property type="match status" value="1"/>
</dbReference>
<evidence type="ECO:0000256" key="4">
    <source>
        <dbReference type="ARBA" id="ARBA00022801"/>
    </source>
</evidence>
<keyword evidence="5" id="KW-0788">Thiol protease</keyword>
<dbReference type="InterPro" id="IPR000668">
    <property type="entry name" value="Peptidase_C1A_C"/>
</dbReference>
<keyword evidence="9" id="KW-1185">Reference proteome</keyword>
<protein>
    <submittedName>
        <fullName evidence="10">Ervatamin-B-like isoform X1</fullName>
    </submittedName>
</protein>
<feature type="domain" description="Peptidase C1A papain C-terminal" evidence="7">
    <location>
        <begin position="142"/>
        <end position="359"/>
    </location>
</feature>
<evidence type="ECO:0000256" key="5">
    <source>
        <dbReference type="ARBA" id="ARBA00022807"/>
    </source>
</evidence>